<feature type="transmembrane region" description="Helical" evidence="2">
    <location>
        <begin position="243"/>
        <end position="271"/>
    </location>
</feature>
<evidence type="ECO:0000256" key="1">
    <source>
        <dbReference type="ARBA" id="ARBA00004141"/>
    </source>
</evidence>
<feature type="transmembrane region" description="Helical" evidence="2">
    <location>
        <begin position="374"/>
        <end position="394"/>
    </location>
</feature>
<feature type="transmembrane region" description="Helical" evidence="2">
    <location>
        <begin position="406"/>
        <end position="426"/>
    </location>
</feature>
<keyword evidence="2" id="KW-0812">Transmembrane</keyword>
<dbReference type="GO" id="GO:0022857">
    <property type="term" value="F:transmembrane transporter activity"/>
    <property type="evidence" value="ECO:0007669"/>
    <property type="project" value="InterPro"/>
</dbReference>
<dbReference type="InterPro" id="IPR020846">
    <property type="entry name" value="MFS_dom"/>
</dbReference>
<feature type="transmembrane region" description="Helical" evidence="2">
    <location>
        <begin position="99"/>
        <end position="119"/>
    </location>
</feature>
<comment type="subcellular location">
    <subcellularLocation>
        <location evidence="1">Membrane</location>
        <topology evidence="1">Multi-pass membrane protein</topology>
    </subcellularLocation>
</comment>
<accession>A0AAD9V4J3</accession>
<evidence type="ECO:0000313" key="4">
    <source>
        <dbReference type="EMBL" id="KAK2560988.1"/>
    </source>
</evidence>
<reference evidence="4" key="2">
    <citation type="journal article" date="2023" name="Science">
        <title>Genomic signatures of disease resistance in endangered staghorn corals.</title>
        <authorList>
            <person name="Vollmer S.V."/>
            <person name="Selwyn J.D."/>
            <person name="Despard B.A."/>
            <person name="Roesel C.L."/>
        </authorList>
    </citation>
    <scope>NUCLEOTIDE SEQUENCE</scope>
    <source>
        <strain evidence="4">K2</strain>
    </source>
</reference>
<dbReference type="Proteomes" id="UP001249851">
    <property type="component" value="Unassembled WGS sequence"/>
</dbReference>
<evidence type="ECO:0000259" key="3">
    <source>
        <dbReference type="PROSITE" id="PS50850"/>
    </source>
</evidence>
<dbReference type="PANTHER" id="PTHR11360">
    <property type="entry name" value="MONOCARBOXYLATE TRANSPORTER"/>
    <property type="match status" value="1"/>
</dbReference>
<organism evidence="4 5">
    <name type="scientific">Acropora cervicornis</name>
    <name type="common">Staghorn coral</name>
    <dbReference type="NCBI Taxonomy" id="6130"/>
    <lineage>
        <taxon>Eukaryota</taxon>
        <taxon>Metazoa</taxon>
        <taxon>Cnidaria</taxon>
        <taxon>Anthozoa</taxon>
        <taxon>Hexacorallia</taxon>
        <taxon>Scleractinia</taxon>
        <taxon>Astrocoeniina</taxon>
        <taxon>Acroporidae</taxon>
        <taxon>Acropora</taxon>
    </lineage>
</organism>
<dbReference type="PROSITE" id="PS50850">
    <property type="entry name" value="MFS"/>
    <property type="match status" value="1"/>
</dbReference>
<feature type="transmembrane region" description="Helical" evidence="2">
    <location>
        <begin position="313"/>
        <end position="333"/>
    </location>
</feature>
<protein>
    <submittedName>
        <fullName evidence="4">Monocarboxylate transporter 10</fullName>
    </submittedName>
</protein>
<keyword evidence="2" id="KW-1133">Transmembrane helix</keyword>
<gene>
    <name evidence="4" type="ORF">P5673_016114</name>
</gene>
<dbReference type="EMBL" id="JARQWQ010000034">
    <property type="protein sequence ID" value="KAK2560988.1"/>
    <property type="molecule type" value="Genomic_DNA"/>
</dbReference>
<feature type="transmembrane region" description="Helical" evidence="2">
    <location>
        <begin position="125"/>
        <end position="147"/>
    </location>
</feature>
<feature type="transmembrane region" description="Helical" evidence="2">
    <location>
        <begin position="339"/>
        <end position="362"/>
    </location>
</feature>
<reference evidence="4" key="1">
    <citation type="journal article" date="2023" name="G3 (Bethesda)">
        <title>Whole genome assembly and annotation of the endangered Caribbean coral Acropora cervicornis.</title>
        <authorList>
            <person name="Selwyn J.D."/>
            <person name="Vollmer S.V."/>
        </authorList>
    </citation>
    <scope>NUCLEOTIDE SEQUENCE</scope>
    <source>
        <strain evidence="4">K2</strain>
    </source>
</reference>
<evidence type="ECO:0000256" key="2">
    <source>
        <dbReference type="SAM" id="Phobius"/>
    </source>
</evidence>
<dbReference type="AlphaFoldDB" id="A0AAD9V4J3"/>
<name>A0AAD9V4J3_ACRCE</name>
<feature type="transmembrane region" description="Helical" evidence="2">
    <location>
        <begin position="283"/>
        <end position="301"/>
    </location>
</feature>
<dbReference type="SUPFAM" id="SSF103473">
    <property type="entry name" value="MFS general substrate transporter"/>
    <property type="match status" value="1"/>
</dbReference>
<dbReference type="InterPro" id="IPR036259">
    <property type="entry name" value="MFS_trans_sf"/>
</dbReference>
<dbReference type="InterPro" id="IPR011701">
    <property type="entry name" value="MFS"/>
</dbReference>
<evidence type="ECO:0000313" key="5">
    <source>
        <dbReference type="Proteomes" id="UP001249851"/>
    </source>
</evidence>
<feature type="transmembrane region" description="Helical" evidence="2">
    <location>
        <begin position="30"/>
        <end position="50"/>
    </location>
</feature>
<dbReference type="GO" id="GO:0016020">
    <property type="term" value="C:membrane"/>
    <property type="evidence" value="ECO:0007669"/>
    <property type="project" value="UniProtKB-SubCell"/>
</dbReference>
<keyword evidence="2" id="KW-0472">Membrane</keyword>
<sequence length="467" mass="51321">MVPAEGSRQEAIKKTIARFFSGKRYKDSSFSWLVCVLSAVCNAISLGFALSFGVLFPEFIEYFDETRERAAFVGSATLGMLWFASPLAGYLFDRFGCRLTTLLGGLLCMVSLVATSFVQSLNLMYVTHSLVLGLGACFIYNSCYLVIGQYFHQRLSTATGIVALGASLGVLYNGPLLQMLLDSLGWRASLRSMTAAYGLICILSLAFNPNVEKKETTDSNLQNAEKADEEEGKKGISLYCSVWTFPTFTTVVISLVFGSFGMYIPYIILVMFSEEIDVTAVDASRLFIFIGFASSVGRLVTGRLCNETTVNPVYIYQISMLMACLATFLLAISSKYWHLIVFSAAYGFSDGIFITSQCYILLSCVDVKRRTASFAINNMFYSVAAAAGGPIAGLMADKTGNYVHSFYMTGGTLLVAFLIPFALVFITCKKSRVHPIDVEEAQVRQEPIKVTNINTEQRLEKTKESAT</sequence>
<feature type="transmembrane region" description="Helical" evidence="2">
    <location>
        <begin position="184"/>
        <end position="207"/>
    </location>
</feature>
<dbReference type="Gene3D" id="1.20.1250.20">
    <property type="entry name" value="MFS general substrate transporter like domains"/>
    <property type="match status" value="2"/>
</dbReference>
<feature type="domain" description="Major facilitator superfamily (MFS) profile" evidence="3">
    <location>
        <begin position="31"/>
        <end position="428"/>
    </location>
</feature>
<comment type="caution">
    <text evidence="4">The sequence shown here is derived from an EMBL/GenBank/DDBJ whole genome shotgun (WGS) entry which is preliminary data.</text>
</comment>
<keyword evidence="5" id="KW-1185">Reference proteome</keyword>
<dbReference type="PANTHER" id="PTHR11360:SF251">
    <property type="entry name" value="MAJOR FACILITATOR SUPERFAMILY (MFS) PROFILE DOMAIN-CONTAINING PROTEIN"/>
    <property type="match status" value="1"/>
</dbReference>
<proteinExistence type="predicted"/>
<dbReference type="InterPro" id="IPR050327">
    <property type="entry name" value="Proton-linked_MCT"/>
</dbReference>
<dbReference type="Pfam" id="PF07690">
    <property type="entry name" value="MFS_1"/>
    <property type="match status" value="2"/>
</dbReference>
<feature type="transmembrane region" description="Helical" evidence="2">
    <location>
        <begin position="70"/>
        <end position="92"/>
    </location>
</feature>
<feature type="transmembrane region" description="Helical" evidence="2">
    <location>
        <begin position="154"/>
        <end position="172"/>
    </location>
</feature>